<dbReference type="CDD" id="cd08561">
    <property type="entry name" value="GDPD_cytoplasmic_ScUgpQ2_like"/>
    <property type="match status" value="1"/>
</dbReference>
<dbReference type="Gene3D" id="3.20.20.190">
    <property type="entry name" value="Phosphatidylinositol (PI) phosphodiesterase"/>
    <property type="match status" value="1"/>
</dbReference>
<dbReference type="PANTHER" id="PTHR46211">
    <property type="entry name" value="GLYCEROPHOSPHORYL DIESTER PHOSPHODIESTERASE"/>
    <property type="match status" value="1"/>
</dbReference>
<proteinExistence type="predicted"/>
<comment type="caution">
    <text evidence="3">The sequence shown here is derived from an EMBL/GenBank/DDBJ whole genome shotgun (WGS) entry which is preliminary data.</text>
</comment>
<sequence>MKQQTKIRLNKFSLILLGVVVVFIALNYLPVKPIDQHPFFKNDERGGPMVIAHRAGDQIAPGNTMTAIKMSSEMGVDMIEVDLHITKDGEIVLAHDPTVDRTTDGTGYVADYTLEEFLALDAGYHFQNTEGEYAFKGIGVYKPTLREVFERYPEMNYMLEVKHTNPAEVHQEIVEKLWAIIEEYEMHDQVMVSSFNQKIINRFDALAKGQVALGTGREVVFNFTIAHKFFLRNLFQPTGDVIQLPRANKYFNFFTKEMMDGARRLGMDIHYWTINDELTMRQMVDAGVDGIITDRPDLLIEILEEKGLR</sequence>
<feature type="domain" description="GP-PDE" evidence="2">
    <location>
        <begin position="48"/>
        <end position="303"/>
    </location>
</feature>
<evidence type="ECO:0000313" key="3">
    <source>
        <dbReference type="EMBL" id="MBR7553487.1"/>
    </source>
</evidence>
<dbReference type="AlphaFoldDB" id="A0A941CT85"/>
<organism evidence="3 4">
    <name type="scientific">Allobacillus saliphilus</name>
    <dbReference type="NCBI Taxonomy" id="2912308"/>
    <lineage>
        <taxon>Bacteria</taxon>
        <taxon>Bacillati</taxon>
        <taxon>Bacillota</taxon>
        <taxon>Bacilli</taxon>
        <taxon>Bacillales</taxon>
        <taxon>Bacillaceae</taxon>
        <taxon>Allobacillus</taxon>
    </lineage>
</organism>
<dbReference type="Proteomes" id="UP000675431">
    <property type="component" value="Unassembled WGS sequence"/>
</dbReference>
<feature type="transmembrane region" description="Helical" evidence="1">
    <location>
        <begin position="12"/>
        <end position="31"/>
    </location>
</feature>
<name>A0A941CT85_9BACI</name>
<gene>
    <name evidence="3" type="ORF">KC820_04885</name>
</gene>
<dbReference type="GO" id="GO:0008081">
    <property type="term" value="F:phosphoric diester hydrolase activity"/>
    <property type="evidence" value="ECO:0007669"/>
    <property type="project" value="InterPro"/>
</dbReference>
<keyword evidence="4" id="KW-1185">Reference proteome</keyword>
<dbReference type="Pfam" id="PF03009">
    <property type="entry name" value="GDPD"/>
    <property type="match status" value="1"/>
</dbReference>
<accession>A0A941CT85</accession>
<evidence type="ECO:0000259" key="2">
    <source>
        <dbReference type="PROSITE" id="PS51704"/>
    </source>
</evidence>
<dbReference type="InterPro" id="IPR017946">
    <property type="entry name" value="PLC-like_Pdiesterase_TIM-brl"/>
</dbReference>
<dbReference type="EMBL" id="JAGSIE010000012">
    <property type="protein sequence ID" value="MBR7553487.1"/>
    <property type="molecule type" value="Genomic_DNA"/>
</dbReference>
<reference evidence="3 4" key="1">
    <citation type="submission" date="2021-04" db="EMBL/GenBank/DDBJ databases">
        <title>Allobacillus sp. nov. SKP8-2 isolated from shrimp paste.</title>
        <authorList>
            <person name="Tanasupawat S."/>
            <person name="Yiamsombat S."/>
            <person name="Kanchanasin P."/>
            <person name="Kuncharoen N."/>
        </authorList>
    </citation>
    <scope>NUCLEOTIDE SEQUENCE [LARGE SCALE GENOMIC DNA]</scope>
    <source>
        <strain evidence="3 4">SKP8-2</strain>
    </source>
</reference>
<evidence type="ECO:0000256" key="1">
    <source>
        <dbReference type="SAM" id="Phobius"/>
    </source>
</evidence>
<evidence type="ECO:0000313" key="4">
    <source>
        <dbReference type="Proteomes" id="UP000675431"/>
    </source>
</evidence>
<dbReference type="PROSITE" id="PS51704">
    <property type="entry name" value="GP_PDE"/>
    <property type="match status" value="1"/>
</dbReference>
<keyword evidence="1" id="KW-0812">Transmembrane</keyword>
<dbReference type="SUPFAM" id="SSF51695">
    <property type="entry name" value="PLC-like phosphodiesterases"/>
    <property type="match status" value="1"/>
</dbReference>
<dbReference type="PANTHER" id="PTHR46211:SF14">
    <property type="entry name" value="GLYCEROPHOSPHODIESTER PHOSPHODIESTERASE"/>
    <property type="match status" value="1"/>
</dbReference>
<keyword evidence="1" id="KW-0472">Membrane</keyword>
<keyword evidence="1" id="KW-1133">Transmembrane helix</keyword>
<protein>
    <submittedName>
        <fullName evidence="3">Glycerophosphodiester phosphodiesterase</fullName>
    </submittedName>
</protein>
<dbReference type="RefSeq" id="WP_212368747.1">
    <property type="nucleotide sequence ID" value="NZ_JAGSIE010000012.1"/>
</dbReference>
<dbReference type="InterPro" id="IPR030395">
    <property type="entry name" value="GP_PDE_dom"/>
</dbReference>
<dbReference type="GO" id="GO:0006629">
    <property type="term" value="P:lipid metabolic process"/>
    <property type="evidence" value="ECO:0007669"/>
    <property type="project" value="InterPro"/>
</dbReference>